<proteinExistence type="predicted"/>
<gene>
    <name evidence="2" type="ORF">H4Q32_022945</name>
</gene>
<accession>A0ABQ8MSM9</accession>
<reference evidence="2 3" key="1">
    <citation type="submission" date="2022-01" db="EMBL/GenBank/DDBJ databases">
        <title>A high-quality chromosome-level genome assembly of rohu carp, Labeo rohita.</title>
        <authorList>
            <person name="Arick M.A. II"/>
            <person name="Hsu C.-Y."/>
            <person name="Magbanua Z."/>
            <person name="Pechanova O."/>
            <person name="Grover C."/>
            <person name="Miller E."/>
            <person name="Thrash A."/>
            <person name="Ezzel L."/>
            <person name="Alam S."/>
            <person name="Benzie J."/>
            <person name="Hamilton M."/>
            <person name="Karsi A."/>
            <person name="Lawrence M.L."/>
            <person name="Peterson D.G."/>
        </authorList>
    </citation>
    <scope>NUCLEOTIDE SEQUENCE [LARGE SCALE GENOMIC DNA]</scope>
    <source>
        <strain evidence="3">BAU-BD-2019</strain>
        <tissue evidence="2">Blood</tissue>
    </source>
</reference>
<keyword evidence="3" id="KW-1185">Reference proteome</keyword>
<protein>
    <recommendedName>
        <fullName evidence="4">Nuclease HARBI1</fullName>
    </recommendedName>
</protein>
<sequence length="57" mass="6566">MVGMRLQVGRVRDGWLLGDCGYALKMWLLTPLTNPQTDRERRYNDDHSQFSAAQSPN</sequence>
<evidence type="ECO:0000313" key="2">
    <source>
        <dbReference type="EMBL" id="KAI2665840.1"/>
    </source>
</evidence>
<organism evidence="2 3">
    <name type="scientific">Labeo rohita</name>
    <name type="common">Indian major carp</name>
    <name type="synonym">Cyprinus rohita</name>
    <dbReference type="NCBI Taxonomy" id="84645"/>
    <lineage>
        <taxon>Eukaryota</taxon>
        <taxon>Metazoa</taxon>
        <taxon>Chordata</taxon>
        <taxon>Craniata</taxon>
        <taxon>Vertebrata</taxon>
        <taxon>Euteleostomi</taxon>
        <taxon>Actinopterygii</taxon>
        <taxon>Neopterygii</taxon>
        <taxon>Teleostei</taxon>
        <taxon>Ostariophysi</taxon>
        <taxon>Cypriniformes</taxon>
        <taxon>Cyprinidae</taxon>
        <taxon>Labeoninae</taxon>
        <taxon>Labeonini</taxon>
        <taxon>Labeo</taxon>
    </lineage>
</organism>
<feature type="compositionally biased region" description="Basic and acidic residues" evidence="1">
    <location>
        <begin position="37"/>
        <end position="48"/>
    </location>
</feature>
<name>A0ABQ8MSM9_LABRO</name>
<feature type="region of interest" description="Disordered" evidence="1">
    <location>
        <begin position="36"/>
        <end position="57"/>
    </location>
</feature>
<dbReference type="EMBL" id="JACTAM010000004">
    <property type="protein sequence ID" value="KAI2665840.1"/>
    <property type="molecule type" value="Genomic_DNA"/>
</dbReference>
<dbReference type="Proteomes" id="UP000830375">
    <property type="component" value="Unassembled WGS sequence"/>
</dbReference>
<comment type="caution">
    <text evidence="2">The sequence shown here is derived from an EMBL/GenBank/DDBJ whole genome shotgun (WGS) entry which is preliminary data.</text>
</comment>
<evidence type="ECO:0000256" key="1">
    <source>
        <dbReference type="SAM" id="MobiDB-lite"/>
    </source>
</evidence>
<evidence type="ECO:0008006" key="4">
    <source>
        <dbReference type="Google" id="ProtNLM"/>
    </source>
</evidence>
<evidence type="ECO:0000313" key="3">
    <source>
        <dbReference type="Proteomes" id="UP000830375"/>
    </source>
</evidence>